<evidence type="ECO:0000313" key="1">
    <source>
        <dbReference type="EMBL" id="PSK13040.1"/>
    </source>
</evidence>
<comment type="caution">
    <text evidence="1">The sequence shown here is derived from an EMBL/GenBank/DDBJ whole genome shotgun (WGS) entry which is preliminary data.</text>
</comment>
<gene>
    <name evidence="1" type="ORF">C7R92_06495</name>
</gene>
<evidence type="ECO:0000313" key="2">
    <source>
        <dbReference type="Proteomes" id="UP000241645"/>
    </source>
</evidence>
<proteinExistence type="predicted"/>
<dbReference type="GeneID" id="95749788"/>
<accession>A0ABX5FTR1</accession>
<dbReference type="RefSeq" id="WP_106833616.1">
    <property type="nucleotide sequence ID" value="NZ_JARMEW010000039.1"/>
</dbReference>
<organism evidence="1 2">
    <name type="scientific">Brevibacillus porteri</name>
    <dbReference type="NCBI Taxonomy" id="2126350"/>
    <lineage>
        <taxon>Bacteria</taxon>
        <taxon>Bacillati</taxon>
        <taxon>Bacillota</taxon>
        <taxon>Bacilli</taxon>
        <taxon>Bacillales</taxon>
        <taxon>Paenibacillaceae</taxon>
        <taxon>Brevibacillus</taxon>
    </lineage>
</organism>
<name>A0ABX5FTR1_9BACL</name>
<reference evidence="1 2" key="1">
    <citation type="submission" date="2018-03" db="EMBL/GenBank/DDBJ databases">
        <title>Brevisbacillus phylogenomics.</title>
        <authorList>
            <person name="Dunlap C."/>
        </authorList>
    </citation>
    <scope>NUCLEOTIDE SEQUENCE [LARGE SCALE GENOMIC DNA]</scope>
    <source>
        <strain evidence="1 2">NRRL B-41110</strain>
    </source>
</reference>
<keyword evidence="2" id="KW-1185">Reference proteome</keyword>
<dbReference type="EMBL" id="PXZO01000008">
    <property type="protein sequence ID" value="PSK13040.1"/>
    <property type="molecule type" value="Genomic_DNA"/>
</dbReference>
<protein>
    <recommendedName>
        <fullName evidence="3">Phage protein</fullName>
    </recommendedName>
</protein>
<dbReference type="Proteomes" id="UP000241645">
    <property type="component" value="Unassembled WGS sequence"/>
</dbReference>
<sequence length="76" mass="8702">MERVNQAINEIKEIKMYLESLEERTSDSHTTTESILHAFADFYEVGIGNLIGNVEKVEELLQEFVKASEENEKDPA</sequence>
<evidence type="ECO:0008006" key="3">
    <source>
        <dbReference type="Google" id="ProtNLM"/>
    </source>
</evidence>